<dbReference type="InterPro" id="IPR037523">
    <property type="entry name" value="VOC_core"/>
</dbReference>
<sequence>MISSFDGINLYSKDPAALAAFYSEVLGIPVPFEGFGQYDGAKIGFDRNQPGLIIWDESKWGKHTTGVVNLVFSCSSLDETYEQLKGKGLDCQPPVTMEYGGKEMNFRDPDGNGITLLEGGYLEV</sequence>
<keyword evidence="3" id="KW-1185">Reference proteome</keyword>
<dbReference type="InterPro" id="IPR004360">
    <property type="entry name" value="Glyas_Fos-R_dOase_dom"/>
</dbReference>
<dbReference type="InterPro" id="IPR029068">
    <property type="entry name" value="Glyas_Bleomycin-R_OHBP_Dase"/>
</dbReference>
<dbReference type="Pfam" id="PF00903">
    <property type="entry name" value="Glyoxalase"/>
    <property type="match status" value="1"/>
</dbReference>
<dbReference type="HOGENOM" id="CLU_166021_0_0_9"/>
<accession>A0A089LDA9</accession>
<dbReference type="RefSeq" id="WP_042215367.1">
    <property type="nucleotide sequence ID" value="NZ_CP009285.1"/>
</dbReference>
<feature type="domain" description="VOC" evidence="1">
    <location>
        <begin position="4"/>
        <end position="119"/>
    </location>
</feature>
<gene>
    <name evidence="2" type="ORF">PBOR_22840</name>
</gene>
<dbReference type="Proteomes" id="UP000029518">
    <property type="component" value="Chromosome"/>
</dbReference>
<evidence type="ECO:0000259" key="1">
    <source>
        <dbReference type="PROSITE" id="PS51819"/>
    </source>
</evidence>
<dbReference type="Gene3D" id="3.10.180.10">
    <property type="entry name" value="2,3-Dihydroxybiphenyl 1,2-Dioxygenase, domain 1"/>
    <property type="match status" value="1"/>
</dbReference>
<dbReference type="SUPFAM" id="SSF54593">
    <property type="entry name" value="Glyoxalase/Bleomycin resistance protein/Dihydroxybiphenyl dioxygenase"/>
    <property type="match status" value="1"/>
</dbReference>
<protein>
    <submittedName>
        <fullName evidence="2">Glyoxalase</fullName>
    </submittedName>
</protein>
<dbReference type="KEGG" id="pbd:PBOR_22840"/>
<reference evidence="2" key="1">
    <citation type="submission" date="2014-08" db="EMBL/GenBank/DDBJ databases">
        <title>Comparative genomics of the Paenibacillus odorifer group.</title>
        <authorList>
            <person name="den Bakker H.C."/>
            <person name="Tsai Y.-C.Y.-C."/>
            <person name="Martin N."/>
            <person name="Korlach J."/>
            <person name="Wiedmann M."/>
        </authorList>
    </citation>
    <scope>NUCLEOTIDE SEQUENCE [LARGE SCALE GENOMIC DNA]</scope>
    <source>
        <strain evidence="2">DSM 13188</strain>
    </source>
</reference>
<dbReference type="AlphaFoldDB" id="A0A089LDA9"/>
<name>A0A089LDA9_PAEBO</name>
<proteinExistence type="predicted"/>
<organism evidence="2 3">
    <name type="scientific">Paenibacillus borealis</name>
    <dbReference type="NCBI Taxonomy" id="160799"/>
    <lineage>
        <taxon>Bacteria</taxon>
        <taxon>Bacillati</taxon>
        <taxon>Bacillota</taxon>
        <taxon>Bacilli</taxon>
        <taxon>Bacillales</taxon>
        <taxon>Paenibacillaceae</taxon>
        <taxon>Paenibacillus</taxon>
    </lineage>
</organism>
<evidence type="ECO:0000313" key="2">
    <source>
        <dbReference type="EMBL" id="AIQ59461.1"/>
    </source>
</evidence>
<evidence type="ECO:0000313" key="3">
    <source>
        <dbReference type="Proteomes" id="UP000029518"/>
    </source>
</evidence>
<dbReference type="OrthoDB" id="9796521at2"/>
<dbReference type="EMBL" id="CP009285">
    <property type="protein sequence ID" value="AIQ59461.1"/>
    <property type="molecule type" value="Genomic_DNA"/>
</dbReference>
<dbReference type="PROSITE" id="PS51819">
    <property type="entry name" value="VOC"/>
    <property type="match status" value="1"/>
</dbReference>